<feature type="domain" description="Cadherin" evidence="18">
    <location>
        <begin position="719"/>
        <end position="819"/>
    </location>
</feature>
<feature type="compositionally biased region" description="Basic residues" evidence="14">
    <location>
        <begin position="3437"/>
        <end position="3447"/>
    </location>
</feature>
<keyword evidence="8 15" id="KW-1133">Transmembrane helix</keyword>
<comment type="caution">
    <text evidence="13">Lacks conserved residue(s) required for the propagation of feature annotation.</text>
</comment>
<comment type="caution">
    <text evidence="19">The sequence shown here is derived from an EMBL/GenBank/DDBJ whole genome shotgun (WGS) entry which is preliminary data.</text>
</comment>
<dbReference type="SUPFAM" id="SSF49313">
    <property type="entry name" value="Cadherin-like"/>
    <property type="match status" value="27"/>
</dbReference>
<evidence type="ECO:0000256" key="12">
    <source>
        <dbReference type="PROSITE-ProRule" id="PRU00043"/>
    </source>
</evidence>
<feature type="domain" description="Cadherin" evidence="18">
    <location>
        <begin position="2472"/>
        <end position="2574"/>
    </location>
</feature>
<dbReference type="PROSITE" id="PS01186">
    <property type="entry name" value="EGF_2"/>
    <property type="match status" value="1"/>
</dbReference>
<dbReference type="InterPro" id="IPR013320">
    <property type="entry name" value="ConA-like_dom_sf"/>
</dbReference>
<feature type="domain" description="Cadherin" evidence="18">
    <location>
        <begin position="930"/>
        <end position="1019"/>
    </location>
</feature>
<dbReference type="PRINTS" id="PR00205">
    <property type="entry name" value="CADHERIN"/>
</dbReference>
<dbReference type="InterPro" id="IPR015919">
    <property type="entry name" value="Cadherin-like_sf"/>
</dbReference>
<feature type="region of interest" description="Disordered" evidence="14">
    <location>
        <begin position="3437"/>
        <end position="3470"/>
    </location>
</feature>
<feature type="domain" description="Cadherin" evidence="18">
    <location>
        <begin position="516"/>
        <end position="613"/>
    </location>
</feature>
<feature type="domain" description="EGF-like" evidence="17">
    <location>
        <begin position="2946"/>
        <end position="2981"/>
    </location>
</feature>
<feature type="domain" description="Cadherin" evidence="18">
    <location>
        <begin position="1119"/>
        <end position="1219"/>
    </location>
</feature>
<dbReference type="FunFam" id="2.60.40.60:FF:000024">
    <property type="entry name" value="FAT atypical cadherin 3"/>
    <property type="match status" value="1"/>
</dbReference>
<gene>
    <name evidence="19" type="ORF">GBAR_LOCUS28141</name>
</gene>
<evidence type="ECO:0000256" key="9">
    <source>
        <dbReference type="ARBA" id="ARBA00023136"/>
    </source>
</evidence>
<dbReference type="GO" id="GO:0045296">
    <property type="term" value="F:cadherin binding"/>
    <property type="evidence" value="ECO:0007669"/>
    <property type="project" value="TreeGrafter"/>
</dbReference>
<dbReference type="PROSITE" id="PS50026">
    <property type="entry name" value="EGF_3"/>
    <property type="match status" value="2"/>
</dbReference>
<dbReference type="Proteomes" id="UP001174909">
    <property type="component" value="Unassembled WGS sequence"/>
</dbReference>
<evidence type="ECO:0000256" key="7">
    <source>
        <dbReference type="ARBA" id="ARBA00022889"/>
    </source>
</evidence>
<dbReference type="InterPro" id="IPR000152">
    <property type="entry name" value="EGF-type_Asp/Asn_hydroxyl_site"/>
</dbReference>
<feature type="domain" description="Cadherin" evidence="18">
    <location>
        <begin position="2575"/>
        <end position="2680"/>
    </location>
</feature>
<feature type="domain" description="EGF-like" evidence="17">
    <location>
        <begin position="3160"/>
        <end position="3196"/>
    </location>
</feature>
<evidence type="ECO:0000313" key="20">
    <source>
        <dbReference type="Proteomes" id="UP001174909"/>
    </source>
</evidence>
<feature type="domain" description="Cadherin" evidence="18">
    <location>
        <begin position="201"/>
        <end position="305"/>
    </location>
</feature>
<evidence type="ECO:0000256" key="1">
    <source>
        <dbReference type="ARBA" id="ARBA00004167"/>
    </source>
</evidence>
<evidence type="ECO:0000259" key="17">
    <source>
        <dbReference type="PROSITE" id="PS50026"/>
    </source>
</evidence>
<name>A0AA35TPF5_GEOBA</name>
<feature type="domain" description="Cadherin" evidence="18">
    <location>
        <begin position="2156"/>
        <end position="2260"/>
    </location>
</feature>
<dbReference type="PROSITE" id="PS00022">
    <property type="entry name" value="EGF_1"/>
    <property type="match status" value="2"/>
</dbReference>
<dbReference type="SUPFAM" id="SSF49899">
    <property type="entry name" value="Concanavalin A-like lectins/glucanases"/>
    <property type="match status" value="2"/>
</dbReference>
<dbReference type="InterPro" id="IPR039808">
    <property type="entry name" value="Cadherin"/>
</dbReference>
<dbReference type="GO" id="GO:0016342">
    <property type="term" value="C:catenin complex"/>
    <property type="evidence" value="ECO:0007669"/>
    <property type="project" value="TreeGrafter"/>
</dbReference>
<feature type="domain" description="Cadherin" evidence="18">
    <location>
        <begin position="1425"/>
        <end position="1530"/>
    </location>
</feature>
<dbReference type="Gene3D" id="2.60.40.60">
    <property type="entry name" value="Cadherins"/>
    <property type="match status" value="26"/>
</dbReference>
<dbReference type="GO" id="GO:0005509">
    <property type="term" value="F:calcium ion binding"/>
    <property type="evidence" value="ECO:0007669"/>
    <property type="project" value="UniProtKB-UniRule"/>
</dbReference>
<feature type="domain" description="Cadherin" evidence="18">
    <location>
        <begin position="1236"/>
        <end position="1319"/>
    </location>
</feature>
<feature type="domain" description="Cadherin" evidence="18">
    <location>
        <begin position="5"/>
        <end position="87"/>
    </location>
</feature>
<feature type="domain" description="Cadherin" evidence="18">
    <location>
        <begin position="1841"/>
        <end position="1948"/>
    </location>
</feature>
<feature type="domain" description="Cadherin" evidence="18">
    <location>
        <begin position="341"/>
        <end position="408"/>
    </location>
</feature>
<evidence type="ECO:0000256" key="13">
    <source>
        <dbReference type="PROSITE-ProRule" id="PRU00076"/>
    </source>
</evidence>
<feature type="region of interest" description="Disordered" evidence="14">
    <location>
        <begin position="502"/>
        <end position="523"/>
    </location>
</feature>
<dbReference type="FunFam" id="2.10.25.10:FF:000066">
    <property type="entry name" value="FAT atypical cadherin 4"/>
    <property type="match status" value="1"/>
</dbReference>
<feature type="domain" description="Cadherin" evidence="18">
    <location>
        <begin position="2261"/>
        <end position="2364"/>
    </location>
</feature>
<dbReference type="PROSITE" id="PS50268">
    <property type="entry name" value="CADHERIN_2"/>
    <property type="match status" value="26"/>
</dbReference>
<keyword evidence="9 15" id="KW-0472">Membrane</keyword>
<dbReference type="FunFam" id="2.60.40.60:FF:000116">
    <property type="entry name" value="Dachsous cadherin-related 2"/>
    <property type="match status" value="1"/>
</dbReference>
<dbReference type="PROSITE" id="PS00010">
    <property type="entry name" value="ASX_HYDROXYL"/>
    <property type="match status" value="1"/>
</dbReference>
<dbReference type="InterPro" id="IPR001791">
    <property type="entry name" value="Laminin_G"/>
</dbReference>
<evidence type="ECO:0000256" key="15">
    <source>
        <dbReference type="SAM" id="Phobius"/>
    </source>
</evidence>
<feature type="non-terminal residue" evidence="19">
    <location>
        <position position="1"/>
    </location>
</feature>
<reference evidence="19" key="1">
    <citation type="submission" date="2023-03" db="EMBL/GenBank/DDBJ databases">
        <authorList>
            <person name="Steffen K."/>
            <person name="Cardenas P."/>
        </authorList>
    </citation>
    <scope>NUCLEOTIDE SEQUENCE</scope>
</reference>
<keyword evidence="20" id="KW-1185">Reference proteome</keyword>
<feature type="domain" description="Laminin G" evidence="16">
    <location>
        <begin position="2982"/>
        <end position="3159"/>
    </location>
</feature>
<dbReference type="InterPro" id="IPR000742">
    <property type="entry name" value="EGF"/>
</dbReference>
<dbReference type="GO" id="GO:0016477">
    <property type="term" value="P:cell migration"/>
    <property type="evidence" value="ECO:0007669"/>
    <property type="project" value="TreeGrafter"/>
</dbReference>
<dbReference type="FunFam" id="2.60.40.60:FF:000020">
    <property type="entry name" value="Dachsous cadherin-related 1b"/>
    <property type="match status" value="4"/>
</dbReference>
<evidence type="ECO:0000259" key="18">
    <source>
        <dbReference type="PROSITE" id="PS50268"/>
    </source>
</evidence>
<feature type="domain" description="Cadherin" evidence="18">
    <location>
        <begin position="1630"/>
        <end position="1729"/>
    </location>
</feature>
<dbReference type="InterPro" id="IPR020894">
    <property type="entry name" value="Cadherin_CS"/>
</dbReference>
<dbReference type="CDD" id="cd11304">
    <property type="entry name" value="Cadherin_repeat"/>
    <property type="match status" value="26"/>
</dbReference>
<proteinExistence type="predicted"/>
<keyword evidence="4" id="KW-0732">Signal</keyword>
<feature type="domain" description="Cadherin" evidence="18">
    <location>
        <begin position="614"/>
        <end position="738"/>
    </location>
</feature>
<keyword evidence="11" id="KW-0325">Glycoprotein</keyword>
<evidence type="ECO:0000256" key="3">
    <source>
        <dbReference type="ARBA" id="ARBA00022692"/>
    </source>
</evidence>
<dbReference type="CDD" id="cd00054">
    <property type="entry name" value="EGF_CA"/>
    <property type="match status" value="2"/>
</dbReference>
<dbReference type="GO" id="GO:0007156">
    <property type="term" value="P:homophilic cell adhesion via plasma membrane adhesion molecules"/>
    <property type="evidence" value="ECO:0007669"/>
    <property type="project" value="InterPro"/>
</dbReference>
<feature type="region of interest" description="Disordered" evidence="14">
    <location>
        <begin position="3497"/>
        <end position="3527"/>
    </location>
</feature>
<dbReference type="Pfam" id="PF02210">
    <property type="entry name" value="Laminin_G_2"/>
    <property type="match status" value="2"/>
</dbReference>
<feature type="domain" description="Cadherin" evidence="18">
    <location>
        <begin position="1321"/>
        <end position="1424"/>
    </location>
</feature>
<feature type="domain" description="Laminin G" evidence="16">
    <location>
        <begin position="3199"/>
        <end position="3389"/>
    </location>
</feature>
<evidence type="ECO:0000256" key="14">
    <source>
        <dbReference type="SAM" id="MobiDB-lite"/>
    </source>
</evidence>
<dbReference type="SMART" id="SM00282">
    <property type="entry name" value="LamG"/>
    <property type="match status" value="2"/>
</dbReference>
<organism evidence="19 20">
    <name type="scientific">Geodia barretti</name>
    <name type="common">Barrett's horny sponge</name>
    <dbReference type="NCBI Taxonomy" id="519541"/>
    <lineage>
        <taxon>Eukaryota</taxon>
        <taxon>Metazoa</taxon>
        <taxon>Porifera</taxon>
        <taxon>Demospongiae</taxon>
        <taxon>Heteroscleromorpha</taxon>
        <taxon>Tetractinellida</taxon>
        <taxon>Astrophorina</taxon>
        <taxon>Geodiidae</taxon>
        <taxon>Geodia</taxon>
    </lineage>
</organism>
<dbReference type="Gene3D" id="2.10.25.10">
    <property type="entry name" value="Laminin"/>
    <property type="match status" value="2"/>
</dbReference>
<dbReference type="InterPro" id="IPR002126">
    <property type="entry name" value="Cadherin-like_dom"/>
</dbReference>
<feature type="domain" description="Cadherin" evidence="18">
    <location>
        <begin position="2365"/>
        <end position="2471"/>
    </location>
</feature>
<keyword evidence="7" id="KW-0130">Cell adhesion</keyword>
<feature type="disulfide bond" evidence="13">
    <location>
        <begin position="2971"/>
        <end position="2980"/>
    </location>
</feature>
<evidence type="ECO:0000313" key="19">
    <source>
        <dbReference type="EMBL" id="CAI8051379.1"/>
    </source>
</evidence>
<dbReference type="InterPro" id="IPR001881">
    <property type="entry name" value="EGF-like_Ca-bd_dom"/>
</dbReference>
<feature type="region of interest" description="Disordered" evidence="14">
    <location>
        <begin position="3559"/>
        <end position="3635"/>
    </location>
</feature>
<evidence type="ECO:0000256" key="11">
    <source>
        <dbReference type="ARBA" id="ARBA00023180"/>
    </source>
</evidence>
<feature type="domain" description="Cadherin" evidence="18">
    <location>
        <begin position="842"/>
        <end position="917"/>
    </location>
</feature>
<protein>
    <submittedName>
        <fullName evidence="19">Protocadherin Fat 1</fullName>
    </submittedName>
</protein>
<evidence type="ECO:0000259" key="16">
    <source>
        <dbReference type="PROSITE" id="PS50025"/>
    </source>
</evidence>
<evidence type="ECO:0000256" key="6">
    <source>
        <dbReference type="ARBA" id="ARBA00022837"/>
    </source>
</evidence>
<dbReference type="SMART" id="SM00112">
    <property type="entry name" value="CA"/>
    <property type="match status" value="26"/>
</dbReference>
<keyword evidence="10 13" id="KW-1015">Disulfide bond</keyword>
<dbReference type="PANTHER" id="PTHR24027">
    <property type="entry name" value="CADHERIN-23"/>
    <property type="match status" value="1"/>
</dbReference>
<accession>A0AA35TPF5</accession>
<keyword evidence="2 13" id="KW-0245">EGF-like domain</keyword>
<dbReference type="PROSITE" id="PS00232">
    <property type="entry name" value="CADHERIN_1"/>
    <property type="match status" value="9"/>
</dbReference>
<feature type="domain" description="Cadherin" evidence="18">
    <location>
        <begin position="1730"/>
        <end position="1840"/>
    </location>
</feature>
<feature type="domain" description="Cadherin" evidence="18">
    <location>
        <begin position="408"/>
        <end position="515"/>
    </location>
</feature>
<feature type="disulfide bond" evidence="13">
    <location>
        <begin position="3186"/>
        <end position="3195"/>
    </location>
</feature>
<dbReference type="SMART" id="SM00181">
    <property type="entry name" value="EGF"/>
    <property type="match status" value="2"/>
</dbReference>
<dbReference type="PANTHER" id="PTHR24027:SF438">
    <property type="entry name" value="CADHERIN 23"/>
    <property type="match status" value="1"/>
</dbReference>
<feature type="compositionally biased region" description="Polar residues" evidence="14">
    <location>
        <begin position="510"/>
        <end position="522"/>
    </location>
</feature>
<evidence type="ECO:0000256" key="2">
    <source>
        <dbReference type="ARBA" id="ARBA00022536"/>
    </source>
</evidence>
<keyword evidence="5" id="KW-0677">Repeat</keyword>
<dbReference type="GO" id="GO:0008013">
    <property type="term" value="F:beta-catenin binding"/>
    <property type="evidence" value="ECO:0007669"/>
    <property type="project" value="TreeGrafter"/>
</dbReference>
<dbReference type="EMBL" id="CASHTH010003924">
    <property type="protein sequence ID" value="CAI8051379.1"/>
    <property type="molecule type" value="Genomic_DNA"/>
</dbReference>
<feature type="domain" description="Cadherin" evidence="18">
    <location>
        <begin position="96"/>
        <end position="199"/>
    </location>
</feature>
<dbReference type="Pfam" id="PF00008">
    <property type="entry name" value="EGF"/>
    <property type="match status" value="1"/>
</dbReference>
<feature type="domain" description="Cadherin" evidence="18">
    <location>
        <begin position="2057"/>
        <end position="2155"/>
    </location>
</feature>
<dbReference type="FunFam" id="2.60.40.60:FF:000015">
    <property type="entry name" value="FAT atypical cadherin 1"/>
    <property type="match status" value="1"/>
</dbReference>
<feature type="domain" description="Cadherin" evidence="18">
    <location>
        <begin position="1020"/>
        <end position="1122"/>
    </location>
</feature>
<keyword evidence="3 15" id="KW-0812">Transmembrane</keyword>
<dbReference type="SMART" id="SM00179">
    <property type="entry name" value="EGF_CA"/>
    <property type="match status" value="2"/>
</dbReference>
<evidence type="ECO:0000256" key="5">
    <source>
        <dbReference type="ARBA" id="ARBA00022737"/>
    </source>
</evidence>
<dbReference type="CDD" id="cd00110">
    <property type="entry name" value="LamG"/>
    <property type="match status" value="2"/>
</dbReference>
<dbReference type="Gene3D" id="2.60.120.200">
    <property type="match status" value="2"/>
</dbReference>
<feature type="transmembrane region" description="Helical" evidence="15">
    <location>
        <begin position="3410"/>
        <end position="3433"/>
    </location>
</feature>
<evidence type="ECO:0000256" key="4">
    <source>
        <dbReference type="ARBA" id="ARBA00022729"/>
    </source>
</evidence>
<evidence type="ECO:0000256" key="8">
    <source>
        <dbReference type="ARBA" id="ARBA00022989"/>
    </source>
</evidence>
<feature type="domain" description="Cadherin" evidence="18">
    <location>
        <begin position="1531"/>
        <end position="1629"/>
    </location>
</feature>
<dbReference type="PROSITE" id="PS50025">
    <property type="entry name" value="LAM_G_DOMAIN"/>
    <property type="match status" value="2"/>
</dbReference>
<evidence type="ECO:0000256" key="10">
    <source>
        <dbReference type="ARBA" id="ARBA00023157"/>
    </source>
</evidence>
<comment type="subcellular location">
    <subcellularLocation>
        <location evidence="1">Membrane</location>
        <topology evidence="1">Single-pass membrane protein</topology>
    </subcellularLocation>
</comment>
<feature type="domain" description="Cadherin" evidence="18">
    <location>
        <begin position="1949"/>
        <end position="2056"/>
    </location>
</feature>
<dbReference type="Pfam" id="PF00028">
    <property type="entry name" value="Cadherin"/>
    <property type="match status" value="22"/>
</dbReference>
<dbReference type="GO" id="GO:0007163">
    <property type="term" value="P:establishment or maintenance of cell polarity"/>
    <property type="evidence" value="ECO:0007669"/>
    <property type="project" value="UniProtKB-ARBA"/>
</dbReference>
<sequence length="3647" mass="396493">MEPCQVSATDADESDDVTFTITSGNIDSAFQVNSVNGVISRQNILDREDIPRYFLKVKATDTGSPSLSSYSLVVVEVEDENDDFPKFDPVIASQSSARLSQMYFSELLPRNTLLFFAHAVDNDIGVNGEISYSIISDNSDLFHIDSNTSAVFLIGSLDYETTRTHVLQIMATNPSGTSTLQTYTINVLNENENLFPPVFHPDTASAVSISVAAPIGAHLTRVNATDADPGQDGDVRYYVAGGSGYGYFTIDRFSGEISVSYGLTSIENSHITLEILARDLSVTSLSANFTLDVFLKPDNGAKPFFTNAMYKAFASETFAAQDSIFASVQALVNGRPTSDTTYSIASGNEEKFSINASSGAVSIVGILNREDESMYTLFISASRGSTINTSYTLLAVEVADSNDHTPAFGISYDVTIFNNHPTGLANAFMRVFAIDQDAGRNSRLEYSITSGSSNTFAIDSNSGDLYLVQNLPSDGSNFYDLTVSVTDMGVLPLTQSTTFTITTTSPASPNNAPTFSPSSTSVMVPEDRPPGSLIYTAQASDSSDDHIVYRITQPLPNFAIMPNTGEVYLIKQLDKEEDEQYTIRIEASDGSLTSSVFLLNILVGDVNDNRPVFTTDEFVFTVEEHSPNGELVGSITATDVDDESEITYSLVDSKDPDSINLFSLSEDGMLQVADDIDRETKLVHFLTVSAEDHGVPSLTTYARVKVVVTDINDHTLAFVSPLQNVSISEGATVGTPFFSLSVFDPDVQSSLSYSLSPETTPFALNESTGELYVVMELDAEKQTNYTLEISVFSEGTPTDIATTTLFVTATDELDSLPALTNPGSVILLENMPPYSIVGLVGDNVSLSAVYYEIISGNEEDTFFVEPLTGIVRTSVALDRESTSSYTLTAQGAFQKNYEASVTLTVFVSDVNDEAPTFISHFLEYTLSKDSTVAELDFTDKDEGANKQISGFYIPDPIAAKSFEVDSSGDIRIFESLDREGNFDAIDFDLYIFDSGKPPLYDMARVSITVSDVNDNPPYFLQSNYQFTVSLPVNIGTPLFGVQAMDLDKDSTIRYVVNGGNGTDKFSINAITGDISVSNNYKLQAYYTLTVSAQDEGGKESSVSVNIATKYCGFMNLLLNPRVVSKRLFENIANGTVVFSPTLLTFDMPASILYSFSTADSLFKINENTGVVSLNGNLDREKQSTHQFTIQARDLNNPLRIAQADIEIIVDDVNDNAPTFLSAPYVTYVTGNYSGEIIRVRAEDSDEGSNGEVGYELNAVCSGLFEIEENTGQISVTESLDTLLLDTCTLTVVASDKGRPPMSETTTVTVNVVLSNAPLFTMSGVYSAEASESAPRDTLVITVVATSTSDNSQIRYNIQSPQSNTLPFSIDFIRGDVTVNGIGLDYEANSSYRLQLEAVDLSTSLTGRATLDIQVLDENDNRPQFSLALYQNSLTENSDIGTPFEQVSASDLDSGSNSQITYFIDPNDIATTLFNIDERTGWISTGGEIDREENDFIRFSVLARDAGSPSLTGTTIVQIEVVDVNDNAPAFLQSLYQGTVLEDDQPGTSILFVTATDPDDEDEVQYEIVSTEHSSNFDMSSSGLITLATFASELIGFQYQLNVSAFDGLFYSYTEVIVELENENNNPPMFNATTYSAFILENATIGTEVVQVFATDDDRGANGEVTYSTSSNFFAINSETGVITVSAELDREANPDGVTLIVIARDGGGRTGTAEVDIELGDINDNAPVFSQAMYGFDVLETTTIGTTVSTIVMATDPDGGLNGLIQYTLNPPAGDPTQFPFAIDEQSGAIRTILEVDPMFQNEYMFIVSAMDMGTPAMTAEPSATVTVQVIAAGEVPPRFENVLYQVEIHENNQYGAHLLTPQLVTTNETIECEIITYSLLNNDGNLFQIANNMVSNITVTTILNREVMAIHTFTIQAQCLPVEGSNVMQVFAVITATVRDVNEPPTFSTPFLIGSILENIQLGTILEFTGGINSIEADDEDDGQNGNIVYSITEDVPFVIGLHTGIITVSGSLDRETTDTYRFDVIATDLGNPPLSGTIRIRVEIEDTNDSPPVFQQNLYHGVVTENVEIGTPIVTVAASDADLGEFAVNTYSLSGSDVFRIGTNTGELTAFGEIDRETTPIYTVVVTASDGINQDSTTVMINVTDVNDNPPVFNDTQYEIVVEENYETSIGILQVFASDVDLGENAEIRYGILEDQELIQINSTTGEVSFYQTPDYEMSPQGHFEFRVTATNPNDENQRDLSTLVIDLVDLNDNAPQFTTLGSPLQVSENRPSGITVVRVVADDLDSGLNARVQYSLSEESQEFFSIDYQTGTIQTLVSFDRERNSTYEILVTATDLGIPPMSGNTTLLVAISDENDNPPVFSQRSYTVSVLESESIGSAIRNIRAEDSDDGINAEILYRLTGDNSAHFILMMLGDGSVDVLIDQELNRESIDQYYLNITAFDGGFPFLQATVQLIIMVQDENDNPPVFDPPFYAVEYPESLLVGSQIVRVFARDPDSAAITQLTYSIAEPGSHTQFEIDPIDGGILLAQPLDFERDQVHTFIVQADDQVNNLATASVSVSVTNVNDNAPEFVMSNFTTIITENEPTRELFDFTVHDRDRGSDPSTISYKIESGNIDGIFDIEPTSGVLAVNSFDFEALTASNYLLAITASDNEDPPLAGTAYVTVNVQDLNDNAPVGEDQVFYVFLYNGQLTLTSLGTLLIRDPDTVNDHQFTVTGGNSDIFHIELGGGIDILQHPPPPGTYSFTVHVTDGTLGDATTVVDITVVNITDAHLANSFTMKVGSDSAVSFLDTNLQLFLRSLEDLVTDKTSIIGPKAYLLNITDSGNRRVDISIVVESEDGNPVHPNLVQHLIHSNREVEAKTGIVIVTENVDHCADESVCPLGTFCTKTYQYNSSSSVMGSAAASILGIDIVESIACSSDSPTCSVACPEQSYCVQQNGQSVCIDDCTPNPCKNNGKCQDQRPGYYCSCPTGFDGRDCELTTSYFQEGSYAILPAVTTATNGTITIEFVVADREYGLLFYSSRFDESLKDFIALEIIDGHLSLLISYGGNPRRISIMLNGDGWYMAVVDYTETEIGLTVKTFDPFTIQEERFQTDSNYRSLNLGGPFIVGSLDPTLNYNYDETPYGRLNFCVRELVINGRVQDFSDPLDAVNVSPSCEENQCNAGACKNGGRCIGTQSSFTCVCPVEHAGATCNENSESATFSGDSFIQYEVIQSSSSSRRRAVRQTEVYTTGRNYVILALITSSATGTILQMGLENEGNFAILEIVDGHLQFRFNLGSGVATATQTTMQVNDGRSHTVSIERKETTATLVIDDTYVARATSPGGNTTLDIPNGRIYMGSSVDTDGKASNGFTGCITGAKLNHKDLPVSGSTKDYIAKTSSGVESGCTFEPSQEGAFPTVVTIAAGGAGFLLLFIIVPALLIICIGGRYAYRRRKKYSPRRRQASSRRSPTFNWQPRLRTPETTSSRHRLMLTQSSQVSASDSFALQDVNQGQTEGSIFAPSTPHLSEHVFTTPEQSPEQPQRQRRRLGETLDLGENQQHTPQGNHHIRRLDFHQQDEQQFRPPEQTSTIAKPVETPSVPKPQTQLSNESSPEKKPPPLDPTHARSFSGHQSIGTMGTEVSEVGSVFDDSDVGKYVLKRIEAANE</sequence>
<dbReference type="FunFam" id="2.60.40.60:FF:000039">
    <property type="entry name" value="FAT atypical cadherin 3"/>
    <property type="match status" value="1"/>
</dbReference>
<keyword evidence="6 12" id="KW-0106">Calcium</keyword>